<proteinExistence type="predicted"/>
<dbReference type="AlphaFoldDB" id="A0A139WY16"/>
<comment type="caution">
    <text evidence="2">The sequence shown here is derived from an EMBL/GenBank/DDBJ whole genome shotgun (WGS) entry which is preliminary data.</text>
</comment>
<evidence type="ECO:0000313" key="2">
    <source>
        <dbReference type="EMBL" id="KYC37293.1"/>
    </source>
</evidence>
<dbReference type="Pfam" id="PF03734">
    <property type="entry name" value="YkuD"/>
    <property type="match status" value="1"/>
</dbReference>
<dbReference type="GO" id="GO:0016740">
    <property type="term" value="F:transferase activity"/>
    <property type="evidence" value="ECO:0007669"/>
    <property type="project" value="InterPro"/>
</dbReference>
<dbReference type="InterPro" id="IPR005490">
    <property type="entry name" value="LD_TPept_cat_dom"/>
</dbReference>
<reference evidence="2 3" key="1">
    <citation type="journal article" date="2013" name="Genome Biol. Evol.">
        <title>Genomes of Stigonematalean cyanobacteria (subsection V) and the evolution of oxygenic photosynthesis from prokaryotes to plastids.</title>
        <authorList>
            <person name="Dagan T."/>
            <person name="Roettger M."/>
            <person name="Stucken K."/>
            <person name="Landan G."/>
            <person name="Koch R."/>
            <person name="Major P."/>
            <person name="Gould S.B."/>
            <person name="Goremykin V.V."/>
            <person name="Rippka R."/>
            <person name="Tandeau de Marsac N."/>
            <person name="Gugger M."/>
            <person name="Lockhart P.J."/>
            <person name="Allen J.F."/>
            <person name="Brune I."/>
            <person name="Maus I."/>
            <person name="Puhler A."/>
            <person name="Martin W.F."/>
        </authorList>
    </citation>
    <scope>NUCLEOTIDE SEQUENCE [LARGE SCALE GENOMIC DNA]</scope>
    <source>
        <strain evidence="2 3">PCC 7110</strain>
    </source>
</reference>
<name>A0A139WY16_9CYAN</name>
<sequence length="246" mass="27862">MLKNFLKFTFCAAIALVDLSFINIIFQPQKSNAAHIYAYDFENLNATKSVYYDPSITKDNNQCLNGLLNQLPQKGDKKITESCLNTFGYNPNKKIKSPVMFVFEIGKTSQEVTTTLIYKSKNGQIHQEKFKAVGSRYYEWHIKPGIYTLDYLKSDNSPSFNPAYGNFYSPKGEKDKNGNPVNIGFHGREGNLMAGNGSNGCYRHRVQDMKRIMMIVKNAGEDAGLPYNWYESTLPIAVISTQTKDK</sequence>
<dbReference type="STRING" id="128403.WA1_47630"/>
<dbReference type="Proteomes" id="UP000076925">
    <property type="component" value="Unassembled WGS sequence"/>
</dbReference>
<organism evidence="2 3">
    <name type="scientific">Scytonema hofmannii PCC 7110</name>
    <dbReference type="NCBI Taxonomy" id="128403"/>
    <lineage>
        <taxon>Bacteria</taxon>
        <taxon>Bacillati</taxon>
        <taxon>Cyanobacteriota</taxon>
        <taxon>Cyanophyceae</taxon>
        <taxon>Nostocales</taxon>
        <taxon>Scytonemataceae</taxon>
        <taxon>Scytonema</taxon>
    </lineage>
</organism>
<evidence type="ECO:0000313" key="3">
    <source>
        <dbReference type="Proteomes" id="UP000076925"/>
    </source>
</evidence>
<dbReference type="RefSeq" id="WP_017747511.1">
    <property type="nucleotide sequence ID" value="NZ_KQ976354.1"/>
</dbReference>
<dbReference type="EMBL" id="ANNX02000047">
    <property type="protein sequence ID" value="KYC37293.1"/>
    <property type="molecule type" value="Genomic_DNA"/>
</dbReference>
<keyword evidence="3" id="KW-1185">Reference proteome</keyword>
<evidence type="ECO:0000259" key="1">
    <source>
        <dbReference type="Pfam" id="PF03734"/>
    </source>
</evidence>
<gene>
    <name evidence="2" type="ORF">WA1_47630</name>
</gene>
<accession>A0A139WY16</accession>
<dbReference type="CDD" id="cd16913">
    <property type="entry name" value="YkuD_like"/>
    <property type="match status" value="1"/>
</dbReference>
<feature type="domain" description="L,D-TPase catalytic" evidence="1">
    <location>
        <begin position="117"/>
        <end position="216"/>
    </location>
</feature>
<protein>
    <recommendedName>
        <fullName evidence="1">L,D-TPase catalytic domain-containing protein</fullName>
    </recommendedName>
</protein>